<comment type="caution">
    <text evidence="1">The sequence shown here is derived from an EMBL/GenBank/DDBJ whole genome shotgun (WGS) entry which is preliminary data.</text>
</comment>
<accession>A0A1U7NLH2</accession>
<keyword evidence="2" id="KW-1185">Reference proteome</keyword>
<name>A0A1U7NLH2_9FIRM</name>
<dbReference type="Proteomes" id="UP000186705">
    <property type="component" value="Unassembled WGS sequence"/>
</dbReference>
<dbReference type="RefSeq" id="WP_076341745.1">
    <property type="nucleotide sequence ID" value="NZ_CAJTMI010000014.1"/>
</dbReference>
<gene>
    <name evidence="1" type="ORF">BO225_08010</name>
</gene>
<proteinExistence type="predicted"/>
<dbReference type="AlphaFoldDB" id="A0A1U7NLH2"/>
<dbReference type="OrthoDB" id="3034965at2"/>
<protein>
    <submittedName>
        <fullName evidence="1">Uncharacterized protein</fullName>
    </submittedName>
</protein>
<organism evidence="1 2">
    <name type="scientific">Dubosiella newyorkensis</name>
    <dbReference type="NCBI Taxonomy" id="1862672"/>
    <lineage>
        <taxon>Bacteria</taxon>
        <taxon>Bacillati</taxon>
        <taxon>Bacillota</taxon>
        <taxon>Erysipelotrichia</taxon>
        <taxon>Erysipelotrichales</taxon>
        <taxon>Erysipelotrichaceae</taxon>
        <taxon>Dubosiella</taxon>
    </lineage>
</organism>
<sequence>MPNKTHQDAIKEYGYKIGPAEVDTNTNPVAYYVEDEQGKRTKITNNEALEFIANAKMGNHDGNIHTYDNYVQLFNILGIRPKLW</sequence>
<dbReference type="EMBL" id="MPKA01000083">
    <property type="protein sequence ID" value="OLU45581.1"/>
    <property type="molecule type" value="Genomic_DNA"/>
</dbReference>
<dbReference type="GeneID" id="78275882"/>
<evidence type="ECO:0000313" key="2">
    <source>
        <dbReference type="Proteomes" id="UP000186705"/>
    </source>
</evidence>
<evidence type="ECO:0000313" key="1">
    <source>
        <dbReference type="EMBL" id="OLU45581.1"/>
    </source>
</evidence>
<reference evidence="1 2" key="1">
    <citation type="submission" date="2016-11" db="EMBL/GenBank/DDBJ databases">
        <title>Description of two novel members of the family Erysipelotrichaceae: Ileibacterium lipovorans gen. nov., sp. nov. and Dubosiella newyorkensis, gen. nov., sp. nov.</title>
        <authorList>
            <person name="Cox L.M."/>
            <person name="Sohn J."/>
            <person name="Tyrrell K.L."/>
            <person name="Citron D.M."/>
            <person name="Lawson P.A."/>
            <person name="Patel N.B."/>
            <person name="Iizumi T."/>
            <person name="Perez-Perez G.I."/>
            <person name="Goldstein E.J."/>
            <person name="Blaser M.J."/>
        </authorList>
    </citation>
    <scope>NUCLEOTIDE SEQUENCE [LARGE SCALE GENOMIC DNA]</scope>
    <source>
        <strain evidence="1 2">NYU-BL-A4</strain>
    </source>
</reference>